<sequence>MSATTVAQPHEHARTASTYRHEALLWDHLDAFLALAVPFVQEAVTAGQPVLLALTDTLWLPLREELGTAADLTLHVDMTELGGNPGRIIPAWLDFVRRHGTPGVELRGIGEPIWVGRRPVEVSEGQLHEALLNAALTPSTPLWLLCPYDASRLDPEVLAEARRSHPTVGDGVEATASSVYAGETHPWTLSEQPLPPPRGPVEHTTFHHGGLAEIRRMVARHATSAGLEGRRIEDLVLAVNELAANSVDHGPGHGEVLAWREDGALMIEVRDTGRLASLLAGRVTPEPGQLRGRGLWLVHHLSDLVQIRTGPGGTAVRVHSWL</sequence>
<dbReference type="InterPro" id="IPR025847">
    <property type="entry name" value="MEDS_domain"/>
</dbReference>
<evidence type="ECO:0000259" key="2">
    <source>
        <dbReference type="Pfam" id="PF13581"/>
    </source>
</evidence>
<protein>
    <submittedName>
        <fullName evidence="4">Sensor histidine kinase</fullName>
    </submittedName>
</protein>
<gene>
    <name evidence="4" type="ORF">J4G33_15480</name>
</gene>
<dbReference type="Pfam" id="PF14417">
    <property type="entry name" value="MEDS"/>
    <property type="match status" value="1"/>
</dbReference>
<dbReference type="InterPro" id="IPR036890">
    <property type="entry name" value="HATPase_C_sf"/>
</dbReference>
<dbReference type="RefSeq" id="WP_208056881.1">
    <property type="nucleotide sequence ID" value="NZ_JAGEMK010000010.1"/>
</dbReference>
<organism evidence="4 5">
    <name type="scientific">Actinotalea soli</name>
    <dbReference type="NCBI Taxonomy" id="2819234"/>
    <lineage>
        <taxon>Bacteria</taxon>
        <taxon>Bacillati</taxon>
        <taxon>Actinomycetota</taxon>
        <taxon>Actinomycetes</taxon>
        <taxon>Micrococcales</taxon>
        <taxon>Cellulomonadaceae</taxon>
        <taxon>Actinotalea</taxon>
    </lineage>
</organism>
<dbReference type="PANTHER" id="PTHR35526">
    <property type="entry name" value="ANTI-SIGMA-F FACTOR RSBW-RELATED"/>
    <property type="match status" value="1"/>
</dbReference>
<evidence type="ECO:0000313" key="4">
    <source>
        <dbReference type="EMBL" id="MBO1753208.1"/>
    </source>
</evidence>
<keyword evidence="4" id="KW-0418">Kinase</keyword>
<evidence type="ECO:0000313" key="5">
    <source>
        <dbReference type="Proteomes" id="UP000664209"/>
    </source>
</evidence>
<accession>A0A939LSC7</accession>
<dbReference type="EMBL" id="JAGEMK010000010">
    <property type="protein sequence ID" value="MBO1753208.1"/>
    <property type="molecule type" value="Genomic_DNA"/>
</dbReference>
<dbReference type="SUPFAM" id="SSF55874">
    <property type="entry name" value="ATPase domain of HSP90 chaperone/DNA topoisomerase II/histidine kinase"/>
    <property type="match status" value="1"/>
</dbReference>
<keyword evidence="5" id="KW-1185">Reference proteome</keyword>
<evidence type="ECO:0000259" key="3">
    <source>
        <dbReference type="Pfam" id="PF14417"/>
    </source>
</evidence>
<dbReference type="Gene3D" id="3.30.565.10">
    <property type="entry name" value="Histidine kinase-like ATPase, C-terminal domain"/>
    <property type="match status" value="1"/>
</dbReference>
<dbReference type="InterPro" id="IPR003594">
    <property type="entry name" value="HATPase_dom"/>
</dbReference>
<dbReference type="PANTHER" id="PTHR35526:SF3">
    <property type="entry name" value="ANTI-SIGMA-F FACTOR RSBW"/>
    <property type="match status" value="1"/>
</dbReference>
<feature type="domain" description="Histidine kinase/HSP90-like ATPase" evidence="2">
    <location>
        <begin position="211"/>
        <end position="318"/>
    </location>
</feature>
<feature type="domain" description="MEDS" evidence="3">
    <location>
        <begin position="20"/>
        <end position="166"/>
    </location>
</feature>
<dbReference type="AlphaFoldDB" id="A0A939LSC7"/>
<dbReference type="Pfam" id="PF13581">
    <property type="entry name" value="HATPase_c_2"/>
    <property type="match status" value="1"/>
</dbReference>
<reference evidence="4" key="1">
    <citation type="submission" date="2021-03" db="EMBL/GenBank/DDBJ databases">
        <title>Actinotalea soli sp. nov., isolated from soil.</title>
        <authorList>
            <person name="Ping W."/>
            <person name="Zhang J."/>
        </authorList>
    </citation>
    <scope>NUCLEOTIDE SEQUENCE</scope>
    <source>
        <strain evidence="4">BY-33</strain>
    </source>
</reference>
<dbReference type="GO" id="GO:0004674">
    <property type="term" value="F:protein serine/threonine kinase activity"/>
    <property type="evidence" value="ECO:0007669"/>
    <property type="project" value="UniProtKB-KW"/>
</dbReference>
<keyword evidence="1" id="KW-0723">Serine/threonine-protein kinase</keyword>
<dbReference type="NCBIfam" id="NF041045">
    <property type="entry name" value="RsbA_anti_sig"/>
    <property type="match status" value="1"/>
</dbReference>
<proteinExistence type="predicted"/>
<dbReference type="CDD" id="cd16936">
    <property type="entry name" value="HATPase_RsbW-like"/>
    <property type="match status" value="1"/>
</dbReference>
<comment type="caution">
    <text evidence="4">The sequence shown here is derived from an EMBL/GenBank/DDBJ whole genome shotgun (WGS) entry which is preliminary data.</text>
</comment>
<dbReference type="InterPro" id="IPR047718">
    <property type="entry name" value="RsbA-like_anti_sig"/>
</dbReference>
<name>A0A939LSC7_9CELL</name>
<dbReference type="InterPro" id="IPR050267">
    <property type="entry name" value="Anti-sigma-factor_SerPK"/>
</dbReference>
<keyword evidence="4" id="KW-0808">Transferase</keyword>
<evidence type="ECO:0000256" key="1">
    <source>
        <dbReference type="ARBA" id="ARBA00022527"/>
    </source>
</evidence>
<dbReference type="Proteomes" id="UP000664209">
    <property type="component" value="Unassembled WGS sequence"/>
</dbReference>